<evidence type="ECO:0000313" key="2">
    <source>
        <dbReference type="EMBL" id="KAK7437604.1"/>
    </source>
</evidence>
<evidence type="ECO:0000313" key="3">
    <source>
        <dbReference type="Proteomes" id="UP001498398"/>
    </source>
</evidence>
<protein>
    <submittedName>
        <fullName evidence="2">Uncharacterized protein</fullName>
    </submittedName>
</protein>
<evidence type="ECO:0000256" key="1">
    <source>
        <dbReference type="SAM" id="MobiDB-lite"/>
    </source>
</evidence>
<feature type="compositionally biased region" description="Basic and acidic residues" evidence="1">
    <location>
        <begin position="65"/>
        <end position="74"/>
    </location>
</feature>
<organism evidence="2 3">
    <name type="scientific">Marasmiellus scandens</name>
    <dbReference type="NCBI Taxonomy" id="2682957"/>
    <lineage>
        <taxon>Eukaryota</taxon>
        <taxon>Fungi</taxon>
        <taxon>Dikarya</taxon>
        <taxon>Basidiomycota</taxon>
        <taxon>Agaricomycotina</taxon>
        <taxon>Agaricomycetes</taxon>
        <taxon>Agaricomycetidae</taxon>
        <taxon>Agaricales</taxon>
        <taxon>Marasmiineae</taxon>
        <taxon>Omphalotaceae</taxon>
        <taxon>Marasmiellus</taxon>
    </lineage>
</organism>
<keyword evidence="3" id="KW-1185">Reference proteome</keyword>
<gene>
    <name evidence="2" type="ORF">VKT23_018502</name>
</gene>
<sequence>MSAINFDTNGYSTQFETRRDLQPYLSRKFPEKYRLLKEKYGAMEVIWNDVDDVIVDLQPPHDYLEETGKNERARMGVSQRVDTSLLVEE</sequence>
<accession>A0ABR1IP48</accession>
<feature type="region of interest" description="Disordered" evidence="1">
    <location>
        <begin position="65"/>
        <end position="89"/>
    </location>
</feature>
<comment type="caution">
    <text evidence="2">The sequence shown here is derived from an EMBL/GenBank/DDBJ whole genome shotgun (WGS) entry which is preliminary data.</text>
</comment>
<dbReference type="EMBL" id="JBANRG010000084">
    <property type="protein sequence ID" value="KAK7437604.1"/>
    <property type="molecule type" value="Genomic_DNA"/>
</dbReference>
<dbReference type="Proteomes" id="UP001498398">
    <property type="component" value="Unassembled WGS sequence"/>
</dbReference>
<reference evidence="2 3" key="1">
    <citation type="submission" date="2024-01" db="EMBL/GenBank/DDBJ databases">
        <title>A draft genome for the cacao thread blight pathogen Marasmiellus scandens.</title>
        <authorList>
            <person name="Baruah I.K."/>
            <person name="Leung J."/>
            <person name="Bukari Y."/>
            <person name="Amoako-Attah I."/>
            <person name="Meinhardt L.W."/>
            <person name="Bailey B.A."/>
            <person name="Cohen S.P."/>
        </authorList>
    </citation>
    <scope>NUCLEOTIDE SEQUENCE [LARGE SCALE GENOMIC DNA]</scope>
    <source>
        <strain evidence="2 3">GH-19</strain>
    </source>
</reference>
<proteinExistence type="predicted"/>
<name>A0ABR1IP48_9AGAR</name>